<keyword evidence="13" id="KW-0436">Ligase</keyword>
<dbReference type="GO" id="GO:0005829">
    <property type="term" value="C:cytosol"/>
    <property type="evidence" value="ECO:0007669"/>
    <property type="project" value="TreeGrafter"/>
</dbReference>
<evidence type="ECO:0000256" key="10">
    <source>
        <dbReference type="PIRSR" id="PIRSR001589-2"/>
    </source>
</evidence>
<dbReference type="GO" id="GO:0005524">
    <property type="term" value="F:ATP binding"/>
    <property type="evidence" value="ECO:0007669"/>
    <property type="project" value="UniProtKB-KW"/>
</dbReference>
<dbReference type="SUPFAM" id="SSF56235">
    <property type="entry name" value="N-terminal nucleophile aminohydrolases (Ntn hydrolases)"/>
    <property type="match status" value="1"/>
</dbReference>
<dbReference type="InterPro" id="IPR014729">
    <property type="entry name" value="Rossmann-like_a/b/a_fold"/>
</dbReference>
<keyword evidence="5 10" id="KW-0067">ATP-binding</keyword>
<evidence type="ECO:0000256" key="2">
    <source>
        <dbReference type="ARBA" id="ARBA00005752"/>
    </source>
</evidence>
<dbReference type="Pfam" id="PF00733">
    <property type="entry name" value="Asn_synthase"/>
    <property type="match status" value="1"/>
</dbReference>
<evidence type="ECO:0000256" key="1">
    <source>
        <dbReference type="ARBA" id="ARBA00005187"/>
    </source>
</evidence>
<evidence type="ECO:0000256" key="5">
    <source>
        <dbReference type="ARBA" id="ARBA00022840"/>
    </source>
</evidence>
<dbReference type="PANTHER" id="PTHR43284">
    <property type="entry name" value="ASPARAGINE SYNTHETASE (GLUTAMINE-HYDROLYZING)"/>
    <property type="match status" value="1"/>
</dbReference>
<evidence type="ECO:0000256" key="7">
    <source>
        <dbReference type="ARBA" id="ARBA00022962"/>
    </source>
</evidence>
<dbReference type="Pfam" id="PF13537">
    <property type="entry name" value="GATase_7"/>
    <property type="match status" value="1"/>
</dbReference>
<comment type="pathway">
    <text evidence="1">Amino-acid biosynthesis; L-asparagine biosynthesis; L-asparagine from L-aspartate (L-Gln route): step 1/1.</text>
</comment>
<evidence type="ECO:0000256" key="11">
    <source>
        <dbReference type="PIRSR" id="PIRSR001589-3"/>
    </source>
</evidence>
<dbReference type="Gene3D" id="3.60.20.10">
    <property type="entry name" value="Glutamine Phosphoribosylpyrophosphate, subunit 1, domain 1"/>
    <property type="match status" value="1"/>
</dbReference>
<dbReference type="NCBIfam" id="TIGR01536">
    <property type="entry name" value="asn_synth_AEB"/>
    <property type="match status" value="1"/>
</dbReference>
<dbReference type="PROSITE" id="PS51278">
    <property type="entry name" value="GATASE_TYPE_2"/>
    <property type="match status" value="1"/>
</dbReference>
<evidence type="ECO:0000256" key="3">
    <source>
        <dbReference type="ARBA" id="ARBA00012737"/>
    </source>
</evidence>
<proteinExistence type="inferred from homology"/>
<dbReference type="CDD" id="cd01991">
    <property type="entry name" value="Asn_synthase_B_C"/>
    <property type="match status" value="1"/>
</dbReference>
<keyword evidence="9" id="KW-0028">Amino-acid biosynthesis</keyword>
<dbReference type="CDD" id="cd00712">
    <property type="entry name" value="AsnB"/>
    <property type="match status" value="1"/>
</dbReference>
<feature type="binding site" evidence="10">
    <location>
        <begin position="375"/>
        <end position="376"/>
    </location>
    <ligand>
        <name>ATP</name>
        <dbReference type="ChEBI" id="CHEBI:30616"/>
    </ligand>
</feature>
<dbReference type="GO" id="GO:0006529">
    <property type="term" value="P:asparagine biosynthetic process"/>
    <property type="evidence" value="ECO:0007669"/>
    <property type="project" value="UniProtKB-KW"/>
</dbReference>
<keyword evidence="7 9" id="KW-0315">Glutamine amidotransferase</keyword>
<dbReference type="AlphaFoldDB" id="A0A291Q285"/>
<keyword evidence="4 10" id="KW-0547">Nucleotide-binding</keyword>
<dbReference type="Gene3D" id="3.40.50.620">
    <property type="entry name" value="HUPs"/>
    <property type="match status" value="1"/>
</dbReference>
<evidence type="ECO:0000256" key="9">
    <source>
        <dbReference type="PIRSR" id="PIRSR001589-1"/>
    </source>
</evidence>
<dbReference type="InterPro" id="IPR006426">
    <property type="entry name" value="Asn_synth_AEB"/>
</dbReference>
<comment type="similarity">
    <text evidence="2">Belongs to the asparagine synthetase family.</text>
</comment>
<keyword evidence="6 9" id="KW-0061">Asparagine biosynthesis</keyword>
<evidence type="ECO:0000259" key="12">
    <source>
        <dbReference type="PROSITE" id="PS51278"/>
    </source>
</evidence>
<dbReference type="GO" id="GO:0004066">
    <property type="term" value="F:asparagine synthase (glutamine-hydrolyzing) activity"/>
    <property type="evidence" value="ECO:0007669"/>
    <property type="project" value="UniProtKB-EC"/>
</dbReference>
<feature type="site" description="Important for beta-aspartyl-AMP intermediate formation" evidence="11">
    <location>
        <position position="377"/>
    </location>
</feature>
<feature type="binding site" evidence="10">
    <location>
        <position position="262"/>
    </location>
    <ligand>
        <name>ATP</name>
        <dbReference type="ChEBI" id="CHEBI:30616"/>
    </ligand>
</feature>
<dbReference type="EMBL" id="CP022685">
    <property type="protein sequence ID" value="ATL25607.1"/>
    <property type="molecule type" value="Genomic_DNA"/>
</dbReference>
<evidence type="ECO:0000313" key="14">
    <source>
        <dbReference type="Proteomes" id="UP000221011"/>
    </source>
</evidence>
<feature type="active site" description="For GATase activity" evidence="9">
    <location>
        <position position="2"/>
    </location>
</feature>
<dbReference type="SUPFAM" id="SSF52402">
    <property type="entry name" value="Adenine nucleotide alpha hydrolases-like"/>
    <property type="match status" value="1"/>
</dbReference>
<dbReference type="PIRSF" id="PIRSF001589">
    <property type="entry name" value="Asn_synthetase_glu-h"/>
    <property type="match status" value="1"/>
</dbReference>
<evidence type="ECO:0000313" key="13">
    <source>
        <dbReference type="EMBL" id="ATL25607.1"/>
    </source>
</evidence>
<dbReference type="KEGG" id="sfk:KY5_0589c"/>
<comment type="catalytic activity">
    <reaction evidence="8">
        <text>L-aspartate + L-glutamine + ATP + H2O = L-asparagine + L-glutamate + AMP + diphosphate + H(+)</text>
        <dbReference type="Rhea" id="RHEA:12228"/>
        <dbReference type="ChEBI" id="CHEBI:15377"/>
        <dbReference type="ChEBI" id="CHEBI:15378"/>
        <dbReference type="ChEBI" id="CHEBI:29985"/>
        <dbReference type="ChEBI" id="CHEBI:29991"/>
        <dbReference type="ChEBI" id="CHEBI:30616"/>
        <dbReference type="ChEBI" id="CHEBI:33019"/>
        <dbReference type="ChEBI" id="CHEBI:58048"/>
        <dbReference type="ChEBI" id="CHEBI:58359"/>
        <dbReference type="ChEBI" id="CHEBI:456215"/>
        <dbReference type="EC" id="6.3.5.4"/>
    </reaction>
</comment>
<name>A0A291Q285_9ACTN</name>
<organism evidence="13 14">
    <name type="scientific">Streptomyces formicae</name>
    <dbReference type="NCBI Taxonomy" id="1616117"/>
    <lineage>
        <taxon>Bacteria</taxon>
        <taxon>Bacillati</taxon>
        <taxon>Actinomycetota</taxon>
        <taxon>Actinomycetes</taxon>
        <taxon>Kitasatosporales</taxon>
        <taxon>Streptomycetaceae</taxon>
        <taxon>Streptomyces</taxon>
    </lineage>
</organism>
<dbReference type="Proteomes" id="UP000221011">
    <property type="component" value="Chromosome"/>
</dbReference>
<evidence type="ECO:0000256" key="6">
    <source>
        <dbReference type="ARBA" id="ARBA00022888"/>
    </source>
</evidence>
<sequence length="612" mass="67591">MCGISGWISYERDLSLESSTLAAMTEPLACRGPDAAGMWLNGHAAFGHRRLAVIDIEGGKQPMKVERDGRTVLVVTYSGEVYNYRELRAELEGLGHIFRTSSDTEVVLHAYLQWGDAFPGRLNGMYAFALWDPRDQELLLVRDRMGIKPLYYYPTSDGVLFASEPKAILAHPAARACVDADGLAELIAFTKTPGHAIYKGMYELRPGHTARVDRHGLSVRRYWALEAREHTDDIDATIACVRDLLEDIVARQLISDVPLCSLLSGGLDSSAITALAAQRSSGPLRTFAVDFSGQAENFSADDLRSTPDTPYAHALAAHVRSDHTDIILNTADLMDPGHRRAVLAAHDLPTRFGDGDTSLYLLFQAVRKHSTVALSGESADEVFGGYRWFHDPSSVHADTFPWIAAGIAGGFSGSTGTRDALLNTGLRTELDLDGYTDRRYHEALAEVPYLPTDTGLQHRMREISYLHLTRFVQILLDRKDRASMATGLEVRVPFCDHRLVEYVFNTPWAMKTFDGREKSLLRAATRDLLPSVISQRIKSPYPSTQDPHYAQALRAGLQAVLRDSDSPVLPLLNTSAVAQASTADATLETRPGAELVLGLNDWLRRYNVTLEI</sequence>
<reference evidence="13 14" key="1">
    <citation type="submission" date="2017-08" db="EMBL/GenBank/DDBJ databases">
        <title>Complete Genome Sequence of Streptomyces formicae KY5, the formicamycin producer.</title>
        <authorList>
            <person name="Holmes N.A."/>
            <person name="Devine R."/>
            <person name="Qin Z."/>
            <person name="Seipke R.F."/>
            <person name="Wilkinson B."/>
            <person name="Hutchings M.I."/>
        </authorList>
    </citation>
    <scope>NUCLEOTIDE SEQUENCE [LARGE SCALE GENOMIC DNA]</scope>
    <source>
        <strain evidence="13 14">KY5</strain>
    </source>
</reference>
<accession>A0A291Q285</accession>
<dbReference type="InterPro" id="IPR029055">
    <property type="entry name" value="Ntn_hydrolases_N"/>
</dbReference>
<dbReference type="RefSeq" id="WP_098240696.1">
    <property type="nucleotide sequence ID" value="NZ_CP022685.1"/>
</dbReference>
<gene>
    <name evidence="13" type="ORF">KY5_0589c</name>
</gene>
<feature type="binding site" evidence="10">
    <location>
        <position position="103"/>
    </location>
    <ligand>
        <name>L-glutamine</name>
        <dbReference type="ChEBI" id="CHEBI:58359"/>
    </ligand>
</feature>
<keyword evidence="14" id="KW-1185">Reference proteome</keyword>
<evidence type="ECO:0000256" key="8">
    <source>
        <dbReference type="ARBA" id="ARBA00048741"/>
    </source>
</evidence>
<feature type="domain" description="Glutamine amidotransferase type-2" evidence="12">
    <location>
        <begin position="2"/>
        <end position="215"/>
    </location>
</feature>
<dbReference type="InterPro" id="IPR017932">
    <property type="entry name" value="GATase_2_dom"/>
</dbReference>
<evidence type="ECO:0000256" key="4">
    <source>
        <dbReference type="ARBA" id="ARBA00022741"/>
    </source>
</evidence>
<feature type="binding site" evidence="10">
    <location>
        <position position="289"/>
    </location>
    <ligand>
        <name>ATP</name>
        <dbReference type="ChEBI" id="CHEBI:30616"/>
    </ligand>
</feature>
<dbReference type="InterPro" id="IPR001962">
    <property type="entry name" value="Asn_synthase"/>
</dbReference>
<dbReference type="EC" id="6.3.5.4" evidence="3"/>
<dbReference type="InterPro" id="IPR051786">
    <property type="entry name" value="ASN_synthetase/amidase"/>
</dbReference>
<dbReference type="PANTHER" id="PTHR43284:SF1">
    <property type="entry name" value="ASPARAGINE SYNTHETASE"/>
    <property type="match status" value="1"/>
</dbReference>
<dbReference type="InterPro" id="IPR033738">
    <property type="entry name" value="AsnB_N"/>
</dbReference>
<protein>
    <recommendedName>
        <fullName evidence="3">asparagine synthase (glutamine-hydrolyzing)</fullName>
        <ecNumber evidence="3">6.3.5.4</ecNumber>
    </recommendedName>
</protein>